<protein>
    <recommendedName>
        <fullName evidence="3">F5/8 type C domain-containing protein</fullName>
    </recommendedName>
</protein>
<evidence type="ECO:0000313" key="4">
    <source>
        <dbReference type="EMBL" id="KAK8857481.1"/>
    </source>
</evidence>
<dbReference type="InterPro" id="IPR008979">
    <property type="entry name" value="Galactose-bd-like_sf"/>
</dbReference>
<feature type="domain" description="F5/8 type C" evidence="3">
    <location>
        <begin position="603"/>
        <end position="767"/>
    </location>
</feature>
<dbReference type="Gene3D" id="2.60.120.260">
    <property type="entry name" value="Galactose-binding domain-like"/>
    <property type="match status" value="5"/>
</dbReference>
<keyword evidence="1" id="KW-0472">Membrane</keyword>
<feature type="signal peptide" evidence="2">
    <location>
        <begin position="1"/>
        <end position="15"/>
    </location>
</feature>
<dbReference type="Proteomes" id="UP001470230">
    <property type="component" value="Unassembled WGS sequence"/>
</dbReference>
<evidence type="ECO:0000313" key="5">
    <source>
        <dbReference type="Proteomes" id="UP001470230"/>
    </source>
</evidence>
<gene>
    <name evidence="4" type="ORF">M9Y10_015886</name>
</gene>
<keyword evidence="5" id="KW-1185">Reference proteome</keyword>
<feature type="domain" description="F5/8 type C" evidence="3">
    <location>
        <begin position="406"/>
        <end position="572"/>
    </location>
</feature>
<organism evidence="4 5">
    <name type="scientific">Tritrichomonas musculus</name>
    <dbReference type="NCBI Taxonomy" id="1915356"/>
    <lineage>
        <taxon>Eukaryota</taxon>
        <taxon>Metamonada</taxon>
        <taxon>Parabasalia</taxon>
        <taxon>Tritrichomonadida</taxon>
        <taxon>Tritrichomonadidae</taxon>
        <taxon>Tritrichomonas</taxon>
    </lineage>
</organism>
<keyword evidence="2" id="KW-0732">Signal</keyword>
<dbReference type="Pfam" id="PF00754">
    <property type="entry name" value="F5_F8_type_C"/>
    <property type="match status" value="4"/>
</dbReference>
<keyword evidence="1" id="KW-1133">Transmembrane helix</keyword>
<comment type="caution">
    <text evidence="4">The sequence shown here is derived from an EMBL/GenBank/DDBJ whole genome shotgun (WGS) entry which is preliminary data.</text>
</comment>
<accession>A0ABR2I535</accession>
<evidence type="ECO:0000259" key="3">
    <source>
        <dbReference type="PROSITE" id="PS50022"/>
    </source>
</evidence>
<feature type="domain" description="F5/8 type C" evidence="3">
    <location>
        <begin position="34"/>
        <end position="208"/>
    </location>
</feature>
<feature type="chain" id="PRO_5047089621" description="F5/8 type C domain-containing protein" evidence="2">
    <location>
        <begin position="16"/>
        <end position="1298"/>
    </location>
</feature>
<dbReference type="InterPro" id="IPR011050">
    <property type="entry name" value="Pectin_lyase_fold/virulence"/>
</dbReference>
<evidence type="ECO:0000256" key="2">
    <source>
        <dbReference type="SAM" id="SignalP"/>
    </source>
</evidence>
<dbReference type="PROSITE" id="PS50022">
    <property type="entry name" value="FA58C_3"/>
    <property type="match status" value="4"/>
</dbReference>
<dbReference type="SUPFAM" id="SSF49785">
    <property type="entry name" value="Galactose-binding domain-like"/>
    <property type="match status" value="5"/>
</dbReference>
<name>A0ABR2I535_9EUKA</name>
<evidence type="ECO:0000256" key="1">
    <source>
        <dbReference type="SAM" id="Phobius"/>
    </source>
</evidence>
<dbReference type="InterPro" id="IPR000421">
    <property type="entry name" value="FA58C"/>
</dbReference>
<proteinExistence type="predicted"/>
<dbReference type="EMBL" id="JAPFFF010000020">
    <property type="protein sequence ID" value="KAK8857481.1"/>
    <property type="molecule type" value="Genomic_DNA"/>
</dbReference>
<dbReference type="SUPFAM" id="SSF51126">
    <property type="entry name" value="Pectin lyase-like"/>
    <property type="match status" value="1"/>
</dbReference>
<reference evidence="4 5" key="1">
    <citation type="submission" date="2024-04" db="EMBL/GenBank/DDBJ databases">
        <title>Tritrichomonas musculus Genome.</title>
        <authorList>
            <person name="Alves-Ferreira E."/>
            <person name="Grigg M."/>
            <person name="Lorenzi H."/>
            <person name="Galac M."/>
        </authorList>
    </citation>
    <scope>NUCLEOTIDE SEQUENCE [LARGE SCALE GENOMIC DNA]</scope>
    <source>
        <strain evidence="4 5">EAF2021</strain>
    </source>
</reference>
<feature type="transmembrane region" description="Helical" evidence="1">
    <location>
        <begin position="1250"/>
        <end position="1270"/>
    </location>
</feature>
<sequence length="1298" mass="144909">MFVLLFCIFSFSTKKQQNFNAKESESDNNQTFYPTSILIDESNDQIWSPYKIDRSGWIATADSEQTTSPGAEGPVSNILDGNSNTLWHSKYNNNGAGGHEREKTYGPYQITINLGSSTTFKAFSYMPRKTGQPNGRFRTYDFYVAQTLEELTRKINNCDYTAKGFIDHTSDKSTLVILPFTETARYIALRSLNHDTFGTCAEFNLYSDPKGPTPTPMAFFIDEERDKFWNSKRIDRSGWSITANSEQTTNAGNEGPIANILDGNTNTLWHSRYNNNGAGGHDDRATNTDPFEFKINLGQMTTFRAFSYMPRKTGDPNGRFRHYEFYMAQTQDELNTKMQNNEYSAKGDIDHTLALSTFVFFYKAEKAQFIALRSLNHDSYGTCAEFNLFSDSSDIPKFTTNVSVNEQTDQLYLPYRMSRSGWSITANSEQTTSTNNEGPVTNILDGNANTHWHSKYNDNEAGGHDERTASTDPFKFTINLNQATTFRAFSYMPRSSQNGRFKHYEFYAAQTQEELDTLITATKYTAKGDIVKSSDLSTIVILDKPITAQYIALLSLNHDTFGTCAEFNLYSDIPIPSITPNPTPTPLPVPISKNILINEATDQFWPQYKITRTGWTVRANSEQTTQVTSNNEGVVTFVVDGNAATIWHSRYDGSGNKGHDERSNDTAPFELTFDLGQETTFKAFSYMPRSGPNGRFRKYELYSGNTSEELFTRIHNHHYISKDNIDYNSDLSTLIIFKEPQVARYVAILSIDYVTWGTCAEINLYSVPSDCDVLFNTKATGDFDSVSYLNSNRIPTSKFTATTLGDQNGHPISYAFDSSTTTFWASSTENTDTVKNTIEFAFTSLQSIEAIVMHPAFSTQNDANPKTRRYDGFPTTFKVYSASSDGTYKLHSMFIGTPASTDIWDRVQFAFSEPLTSKKIKLEFTEVTRDVSFGNGFTPACAELYLVALPPKIVEIAPGDTEETNGRIDIKEDYQQKVVVQVNIANFTSINTEDDGGAIKIVNAGLQCDQTSFDGCSSAKSGGAIYLNNQVDIENSIVIQNINFNNNEAKCGGAIYIYSSSKLNGVLISYCIFVGNTASATPSPDGKFGGSAIFLTARNGSVKNNIFRDNKGDGPALKIYNRYEKQSSSASLLNHNYDNGHFVISNCQFEINKNAKGCLFYDRGRDGAMFEIVDCKFSGSLAHGSFFIDGNSAKNDNSPKLAIRRCKFSSALKNALNLDPNNNFMSVDLDDQVFLSYSEEGKKKLASWKIIVPVALAAVAVAVIVVAVIVMKRKKPNKQQEHEMTTVTHDFLMDESLL</sequence>
<keyword evidence="1" id="KW-0812">Transmembrane</keyword>
<feature type="domain" description="F5/8 type C" evidence="3">
    <location>
        <begin position="222"/>
        <end position="391"/>
    </location>
</feature>